<feature type="chain" id="PRO_5026888937" evidence="2">
    <location>
        <begin position="20"/>
        <end position="650"/>
    </location>
</feature>
<protein>
    <submittedName>
        <fullName evidence="4">Mediator of RNA polymerase II transcription subunit 15-like</fullName>
    </submittedName>
</protein>
<evidence type="ECO:0000313" key="4">
    <source>
        <dbReference type="RefSeq" id="XP_033343186.1"/>
    </source>
</evidence>
<dbReference type="GeneID" id="117230163"/>
<dbReference type="AlphaFoldDB" id="A0A6J3JS47"/>
<dbReference type="KEGG" id="bvk:117230163"/>
<keyword evidence="3" id="KW-1185">Reference proteome</keyword>
<sequence>MKFLLITCLLVTSLLCVTAKTETEDTEEKTEITKLELVDLGEGDSDAETKESEVQKKRDSGYSYRRPDSFALASRARFQVGQSGHRGRIVNRHPAQINRPITKYGPPGYQNSSPIRPASHSQQHRDKLQFQGHFSQQHSNNFDGRPSGLLEQEVPSPIRQVDFVEPNPISTQNDEPFATHSANYLPPQNQRLPGYSAPQAFSPFQAGQNSKGGGQGQSLNVQSQSIVQPQGQISDATLFLTQNAQAIQQLYGAPPNEQDFAPHTDQFLGHNNQVQNPNGQFQNFESNLQSPQSFPGPLPSYASGTLSAQETLEQIQSLEKDRLIAQLQRALVTQTQAQNADAAGRYAQNQPSFVQNQDLLASLGQRMKIHGLNTQQNTVNLGSGNTAFNQSPFLPGTAISPGFPLSYGLSTTIQPPTTTTTTTTTTVQPPQAAKGDGTSQVGSSVPAPPLSPSSPGVPVYGGFVPTLIAGAAFASNVPTYGPTFFAPGAIASVQPSGSFPTHFGLPIPTDPSQKPGTKPSTVSTTPSPSSTNQPNAPSPPPVSTAPLPIHPVATPLHPVVTPLHPVSPLQPVLPPTSTHVHPVQTPSTTHPSYGLQTAVINSLLYKPIKPVYPFYYYQNVAYQVPKPTLPTYPWSYAPTYAQTKPTQIWK</sequence>
<accession>A0A6J3JS47</accession>
<feature type="region of interest" description="Disordered" evidence="1">
    <location>
        <begin position="40"/>
        <end position="65"/>
    </location>
</feature>
<feature type="compositionally biased region" description="Low complexity" evidence="1">
    <location>
        <begin position="519"/>
        <end position="535"/>
    </location>
</feature>
<proteinExistence type="predicted"/>
<evidence type="ECO:0000256" key="2">
    <source>
        <dbReference type="SAM" id="SignalP"/>
    </source>
</evidence>
<feature type="signal peptide" evidence="2">
    <location>
        <begin position="1"/>
        <end position="19"/>
    </location>
</feature>
<keyword evidence="2" id="KW-0732">Signal</keyword>
<feature type="region of interest" description="Disordered" evidence="1">
    <location>
        <begin position="413"/>
        <end position="453"/>
    </location>
</feature>
<evidence type="ECO:0000313" key="3">
    <source>
        <dbReference type="Proteomes" id="UP000504631"/>
    </source>
</evidence>
<feature type="compositionally biased region" description="Basic and acidic residues" evidence="1">
    <location>
        <begin position="47"/>
        <end position="65"/>
    </location>
</feature>
<reference evidence="4" key="1">
    <citation type="submission" date="2025-08" db="UniProtKB">
        <authorList>
            <consortium name="RefSeq"/>
        </authorList>
    </citation>
    <scope>IDENTIFICATION</scope>
    <source>
        <tissue evidence="4">Muscle</tissue>
    </source>
</reference>
<feature type="region of interest" description="Disordered" evidence="1">
    <location>
        <begin position="196"/>
        <end position="218"/>
    </location>
</feature>
<feature type="compositionally biased region" description="Low complexity" evidence="1">
    <location>
        <begin position="413"/>
        <end position="431"/>
    </location>
</feature>
<gene>
    <name evidence="4" type="primary">LOC117230163</name>
</gene>
<dbReference type="Proteomes" id="UP000504631">
    <property type="component" value="Unplaced"/>
</dbReference>
<evidence type="ECO:0000256" key="1">
    <source>
        <dbReference type="SAM" id="MobiDB-lite"/>
    </source>
</evidence>
<dbReference type="RefSeq" id="XP_033343186.1">
    <property type="nucleotide sequence ID" value="XM_033487295.1"/>
</dbReference>
<name>A0A6J3JS47_9HYME</name>
<feature type="region of interest" description="Disordered" evidence="1">
    <location>
        <begin position="98"/>
        <end position="126"/>
    </location>
</feature>
<feature type="region of interest" description="Disordered" evidence="1">
    <location>
        <begin position="501"/>
        <end position="548"/>
    </location>
</feature>
<organism evidence="3 4">
    <name type="scientific">Bombus vosnesenskii</name>
    <dbReference type="NCBI Taxonomy" id="207650"/>
    <lineage>
        <taxon>Eukaryota</taxon>
        <taxon>Metazoa</taxon>
        <taxon>Ecdysozoa</taxon>
        <taxon>Arthropoda</taxon>
        <taxon>Hexapoda</taxon>
        <taxon>Insecta</taxon>
        <taxon>Pterygota</taxon>
        <taxon>Neoptera</taxon>
        <taxon>Endopterygota</taxon>
        <taxon>Hymenoptera</taxon>
        <taxon>Apocrita</taxon>
        <taxon>Aculeata</taxon>
        <taxon>Apoidea</taxon>
        <taxon>Anthophila</taxon>
        <taxon>Apidae</taxon>
        <taxon>Bombus</taxon>
        <taxon>Pyrobombus</taxon>
    </lineage>
</organism>